<organism evidence="1 2">
    <name type="scientific">Candida boidinii</name>
    <name type="common">Yeast</name>
    <dbReference type="NCBI Taxonomy" id="5477"/>
    <lineage>
        <taxon>Eukaryota</taxon>
        <taxon>Fungi</taxon>
        <taxon>Dikarya</taxon>
        <taxon>Ascomycota</taxon>
        <taxon>Saccharomycotina</taxon>
        <taxon>Pichiomycetes</taxon>
        <taxon>Pichiales</taxon>
        <taxon>Pichiaceae</taxon>
        <taxon>Ogataea</taxon>
        <taxon>Ogataea/Candida clade</taxon>
    </lineage>
</organism>
<proteinExistence type="predicted"/>
<sequence>MKTEWHRYNLKRRVANLPAISEDLFNSKVANLTSNTDDIDSKDEEDQKINNEKKKNKTITKKEIRRRQKEELAEKKRQLLELAKQKMLASGGIIKVNDDGKIKLEQNISEEEVKEVEVTEILENVKIEDKLKFHHYRVYFVLKDSHFKVKQLNICLKFMVCIFQKEIILLMNLV</sequence>
<dbReference type="EMBL" id="BSXV01003027">
    <property type="protein sequence ID" value="GME97379.1"/>
    <property type="molecule type" value="Genomic_DNA"/>
</dbReference>
<name>A0ACB5TXL7_CANBO</name>
<evidence type="ECO:0000313" key="1">
    <source>
        <dbReference type="EMBL" id="GME97379.1"/>
    </source>
</evidence>
<reference evidence="1" key="1">
    <citation type="submission" date="2023-04" db="EMBL/GenBank/DDBJ databases">
        <title>Candida boidinii NBRC 1967.</title>
        <authorList>
            <person name="Ichikawa N."/>
            <person name="Sato H."/>
            <person name="Tonouchi N."/>
        </authorList>
    </citation>
    <scope>NUCLEOTIDE SEQUENCE</scope>
    <source>
        <strain evidence="1">NBRC 1967</strain>
    </source>
</reference>
<keyword evidence="2" id="KW-1185">Reference proteome</keyword>
<evidence type="ECO:0000313" key="2">
    <source>
        <dbReference type="Proteomes" id="UP001165101"/>
    </source>
</evidence>
<accession>A0ACB5TXL7</accession>
<protein>
    <submittedName>
        <fullName evidence="1">Unnamed protein product</fullName>
    </submittedName>
</protein>
<gene>
    <name evidence="1" type="ORF">Cboi01_000458900</name>
</gene>
<comment type="caution">
    <text evidence="1">The sequence shown here is derived from an EMBL/GenBank/DDBJ whole genome shotgun (WGS) entry which is preliminary data.</text>
</comment>
<dbReference type="Proteomes" id="UP001165101">
    <property type="component" value="Unassembled WGS sequence"/>
</dbReference>